<protein>
    <submittedName>
        <fullName evidence="1">Uncharacterized protein</fullName>
    </submittedName>
</protein>
<dbReference type="Proteomes" id="UP000217696">
    <property type="component" value="Chromosome"/>
</dbReference>
<name>A0A0U4WGZ7_9BACL</name>
<organism evidence="1 2">
    <name type="scientific">Aneurinibacillus soli</name>
    <dbReference type="NCBI Taxonomy" id="1500254"/>
    <lineage>
        <taxon>Bacteria</taxon>
        <taxon>Bacillati</taxon>
        <taxon>Bacillota</taxon>
        <taxon>Bacilli</taxon>
        <taxon>Bacillales</taxon>
        <taxon>Paenibacillaceae</taxon>
        <taxon>Aneurinibacillus group</taxon>
        <taxon>Aneurinibacillus</taxon>
    </lineage>
</organism>
<reference evidence="1 2" key="1">
    <citation type="submission" date="2015-12" db="EMBL/GenBank/DDBJ databases">
        <title>Genome sequence of Aneurinibacillus soli.</title>
        <authorList>
            <person name="Lee J.S."/>
            <person name="Lee K.C."/>
            <person name="Kim K.K."/>
            <person name="Lee B.W."/>
        </authorList>
    </citation>
    <scope>NUCLEOTIDE SEQUENCE [LARGE SCALE GENOMIC DNA]</scope>
    <source>
        <strain evidence="1 2">CB4</strain>
    </source>
</reference>
<dbReference type="Pfam" id="PF14070">
    <property type="entry name" value="YjfB_motility"/>
    <property type="match status" value="1"/>
</dbReference>
<dbReference type="KEGG" id="asoc:CB4_02118"/>
<evidence type="ECO:0000313" key="1">
    <source>
        <dbReference type="EMBL" id="BAU27944.1"/>
    </source>
</evidence>
<dbReference type="AlphaFoldDB" id="A0A0U4WGZ7"/>
<sequence>MDIAALSTSLSSASLSNQVGVSVLKKAMDTQTAQSTEMIQLMEQSVTPHIGQSLDLKI</sequence>
<dbReference type="EMBL" id="AP017312">
    <property type="protein sequence ID" value="BAU27944.1"/>
    <property type="molecule type" value="Genomic_DNA"/>
</dbReference>
<evidence type="ECO:0000313" key="2">
    <source>
        <dbReference type="Proteomes" id="UP000217696"/>
    </source>
</evidence>
<accession>A0A0U4WGZ7</accession>
<gene>
    <name evidence="1" type="ORF">CB4_02118</name>
</gene>
<dbReference type="RefSeq" id="WP_096465684.1">
    <property type="nucleotide sequence ID" value="NZ_QJSZ01000001.1"/>
</dbReference>
<proteinExistence type="predicted"/>
<dbReference type="OrthoDB" id="1924973at2"/>
<dbReference type="InterPro" id="IPR025906">
    <property type="entry name" value="YjfB_motility"/>
</dbReference>
<keyword evidence="2" id="KW-1185">Reference proteome</keyword>